<dbReference type="InterPro" id="IPR011990">
    <property type="entry name" value="TPR-like_helical_dom_sf"/>
</dbReference>
<reference evidence="4" key="1">
    <citation type="journal article" date="2024" name="IScience">
        <title>Strigolactones Initiate the Formation of Haustorium-like Structures in Castilleja.</title>
        <authorList>
            <person name="Buerger M."/>
            <person name="Peterson D."/>
            <person name="Chory J."/>
        </authorList>
    </citation>
    <scope>NUCLEOTIDE SEQUENCE [LARGE SCALE GENOMIC DNA]</scope>
</reference>
<gene>
    <name evidence="3" type="ORF">CASFOL_029662</name>
</gene>
<keyword evidence="1" id="KW-0677">Repeat</keyword>
<dbReference type="FunFam" id="1.25.40.10:FF:000996">
    <property type="entry name" value="Small kernel1"/>
    <property type="match status" value="1"/>
</dbReference>
<evidence type="ECO:0008006" key="5">
    <source>
        <dbReference type="Google" id="ProtNLM"/>
    </source>
</evidence>
<proteinExistence type="predicted"/>
<dbReference type="Proteomes" id="UP001632038">
    <property type="component" value="Unassembled WGS sequence"/>
</dbReference>
<dbReference type="InterPro" id="IPR046960">
    <property type="entry name" value="PPR_At4g14850-like_plant"/>
</dbReference>
<name>A0ABD3C8F9_9LAMI</name>
<keyword evidence="4" id="KW-1185">Reference proteome</keyword>
<sequence>MIIFSGISALISQFRPQKRISLLHTFAAAVDPSGPLLGLLGLSIETHSLKLSLQAHARAQRLGLTQHSLIAQKLIFSYSQFKRINDAHLVFESILVKNPHICNTLLGGYGKNQLFLGSLGLFREMCENSMLPFPDEFTFSIMFKIVGDFGEVSYGKMVQCWGVKMGLVLDTVVGNSLISMYDRCGFFYDCLKVFDEMPLRNISSYNALISGFARENVENVNNSLGKYKLWDFVRGMQSEGLEFDAFTISTLLPFCDKFCHGTELHSYIIKNGFDSDVHLGCFLIDMYSKNGRVDLGRIVFDKLKIKNVFTWTAMITGHVHCSEFDEALFLFREMQRINGVEPNKVSLVTILPACSSLTGLLGVKQIHGFAIRREINHELILCNSLIDTYSKCGSLSYANRVFEHECVYKDTISWCSIISGYGLHGQGQTAVTLFDKMLEKKIEPVTTVIVSVLSACCKSGLIDEGMRIYNTIVNDYKIEPTVEMCACMVDMFGRSGDLKRALDFINSMRVKPGPSVWGALLSASAAHENAEMQEVAYKSLVLLDPDNSSNYVSLSNLYAASKKWDVVARVRTVMKERGLRKVPGCSWISLNSETSSFYVADKSHPCSGLIYAVLDGLVSVMKLNSYSPDFVCFADVLE</sequence>
<dbReference type="Pfam" id="PF01535">
    <property type="entry name" value="PPR"/>
    <property type="match status" value="6"/>
</dbReference>
<evidence type="ECO:0000256" key="1">
    <source>
        <dbReference type="ARBA" id="ARBA00022737"/>
    </source>
</evidence>
<dbReference type="EMBL" id="JAVIJP010000047">
    <property type="protein sequence ID" value="KAL3626113.1"/>
    <property type="molecule type" value="Genomic_DNA"/>
</dbReference>
<evidence type="ECO:0000256" key="2">
    <source>
        <dbReference type="PROSITE-ProRule" id="PRU00708"/>
    </source>
</evidence>
<dbReference type="PANTHER" id="PTHR47926">
    <property type="entry name" value="PENTATRICOPEPTIDE REPEAT-CONTAINING PROTEIN"/>
    <property type="match status" value="1"/>
</dbReference>
<feature type="repeat" description="PPR" evidence="2">
    <location>
        <begin position="170"/>
        <end position="204"/>
    </location>
</feature>
<dbReference type="InterPro" id="IPR046848">
    <property type="entry name" value="E_motif"/>
</dbReference>
<feature type="repeat" description="PPR" evidence="2">
    <location>
        <begin position="307"/>
        <end position="342"/>
    </location>
</feature>
<protein>
    <recommendedName>
        <fullName evidence="5">Pentatricopeptide repeat-containing protein</fullName>
    </recommendedName>
</protein>
<dbReference type="InterPro" id="IPR002885">
    <property type="entry name" value="PPR_rpt"/>
</dbReference>
<dbReference type="Gene3D" id="1.25.40.10">
    <property type="entry name" value="Tetratricopeptide repeat domain"/>
    <property type="match status" value="4"/>
</dbReference>
<feature type="repeat" description="PPR" evidence="2">
    <location>
        <begin position="98"/>
        <end position="132"/>
    </location>
</feature>
<evidence type="ECO:0000313" key="4">
    <source>
        <dbReference type="Proteomes" id="UP001632038"/>
    </source>
</evidence>
<accession>A0ABD3C8F9</accession>
<dbReference type="PANTHER" id="PTHR47926:SF347">
    <property type="entry name" value="PENTATRICOPEPTIDE REPEAT-CONTAINING PROTEIN"/>
    <property type="match status" value="1"/>
</dbReference>
<dbReference type="NCBIfam" id="TIGR00756">
    <property type="entry name" value="PPR"/>
    <property type="match status" value="3"/>
</dbReference>
<comment type="caution">
    <text evidence="3">The sequence shown here is derived from an EMBL/GenBank/DDBJ whole genome shotgun (WGS) entry which is preliminary data.</text>
</comment>
<organism evidence="3 4">
    <name type="scientific">Castilleja foliolosa</name>
    <dbReference type="NCBI Taxonomy" id="1961234"/>
    <lineage>
        <taxon>Eukaryota</taxon>
        <taxon>Viridiplantae</taxon>
        <taxon>Streptophyta</taxon>
        <taxon>Embryophyta</taxon>
        <taxon>Tracheophyta</taxon>
        <taxon>Spermatophyta</taxon>
        <taxon>Magnoliopsida</taxon>
        <taxon>eudicotyledons</taxon>
        <taxon>Gunneridae</taxon>
        <taxon>Pentapetalae</taxon>
        <taxon>asterids</taxon>
        <taxon>lamiids</taxon>
        <taxon>Lamiales</taxon>
        <taxon>Orobanchaceae</taxon>
        <taxon>Pedicularideae</taxon>
        <taxon>Castillejinae</taxon>
        <taxon>Castilleja</taxon>
    </lineage>
</organism>
<evidence type="ECO:0000313" key="3">
    <source>
        <dbReference type="EMBL" id="KAL3626113.1"/>
    </source>
</evidence>
<feature type="repeat" description="PPR" evidence="2">
    <location>
        <begin position="410"/>
        <end position="444"/>
    </location>
</feature>
<dbReference type="FunFam" id="1.25.40.10:FF:000351">
    <property type="entry name" value="Pentatricopeptide repeat-containing protein"/>
    <property type="match status" value="1"/>
</dbReference>
<dbReference type="AlphaFoldDB" id="A0ABD3C8F9"/>
<dbReference type="Pfam" id="PF20431">
    <property type="entry name" value="E_motif"/>
    <property type="match status" value="1"/>
</dbReference>
<dbReference type="Pfam" id="PF13041">
    <property type="entry name" value="PPR_2"/>
    <property type="match status" value="1"/>
</dbReference>
<dbReference type="PROSITE" id="PS51375">
    <property type="entry name" value="PPR"/>
    <property type="match status" value="4"/>
</dbReference>